<reference evidence="1" key="1">
    <citation type="submission" date="2021-12" db="EMBL/GenBank/DDBJ databases">
        <authorList>
            <person name="King R."/>
        </authorList>
    </citation>
    <scope>NUCLEOTIDE SEQUENCE</scope>
</reference>
<dbReference type="EMBL" id="OU963894">
    <property type="protein sequence ID" value="CAH0663542.1"/>
    <property type="molecule type" value="Genomic_DNA"/>
</dbReference>
<proteinExistence type="predicted"/>
<dbReference type="Gene3D" id="3.10.450.50">
    <property type="match status" value="1"/>
</dbReference>
<evidence type="ECO:0000313" key="1">
    <source>
        <dbReference type="EMBL" id="CAH0663542.1"/>
    </source>
</evidence>
<evidence type="ECO:0000313" key="2">
    <source>
        <dbReference type="Proteomes" id="UP001153292"/>
    </source>
</evidence>
<gene>
    <name evidence="1" type="ORF">CHILSU_LOCUS150</name>
</gene>
<name>A0ABN8ECY4_CHISP</name>
<dbReference type="SUPFAM" id="SSF54427">
    <property type="entry name" value="NTF2-like"/>
    <property type="match status" value="1"/>
</dbReference>
<dbReference type="Proteomes" id="UP001153292">
    <property type="component" value="Chromosome 1"/>
</dbReference>
<dbReference type="InterPro" id="IPR032710">
    <property type="entry name" value="NTF2-like_dom_sf"/>
</dbReference>
<keyword evidence="2" id="KW-1185">Reference proteome</keyword>
<protein>
    <submittedName>
        <fullName evidence="1">Uncharacterized protein</fullName>
    </submittedName>
</protein>
<accession>A0ABN8ECY4</accession>
<sequence length="328" mass="37930">MSAPQQHIPQSTIEKSQDIIQNREKVTELQQAKQFISWYKQMIDNERENIVLYLSDDAVLEWFGRTIKTRKKVSSFLKHDMQFTRHDFVSVQNIDRIQSRSERVRRNEEHILSSLLDSPQISGAKTERTCKSKILRSNSPEWAEGCQPPTDGECTEIKKNRFNDVQPQDLNSHHDKISERKGLKRSFNDEDCADLHSKGDGILGKRVRRKCMPVTPPNIEMGQGDCAPSTSGTNSDRSHNALNAQLTKLYVECNGFIQFTRTRNSHTNDAMKWERKCKTQISFSEDPLNIGEYVIWAIYYTDESKCRRNLLSAFEEVAKEEEVKKNAN</sequence>
<organism evidence="1 2">
    <name type="scientific">Chilo suppressalis</name>
    <name type="common">Asiatic rice borer moth</name>
    <dbReference type="NCBI Taxonomy" id="168631"/>
    <lineage>
        <taxon>Eukaryota</taxon>
        <taxon>Metazoa</taxon>
        <taxon>Ecdysozoa</taxon>
        <taxon>Arthropoda</taxon>
        <taxon>Hexapoda</taxon>
        <taxon>Insecta</taxon>
        <taxon>Pterygota</taxon>
        <taxon>Neoptera</taxon>
        <taxon>Endopterygota</taxon>
        <taxon>Lepidoptera</taxon>
        <taxon>Glossata</taxon>
        <taxon>Ditrysia</taxon>
        <taxon>Pyraloidea</taxon>
        <taxon>Crambidae</taxon>
        <taxon>Crambinae</taxon>
        <taxon>Chilo</taxon>
    </lineage>
</organism>